<dbReference type="GO" id="GO:0006355">
    <property type="term" value="P:regulation of DNA-templated transcription"/>
    <property type="evidence" value="ECO:0007669"/>
    <property type="project" value="InterPro"/>
</dbReference>
<name>A0A317E1K5_9PROT</name>
<keyword evidence="11" id="KW-1185">Reference proteome</keyword>
<keyword evidence="3" id="KW-0805">Transcription regulation</keyword>
<gene>
    <name evidence="10" type="ORF">DKG75_16410</name>
</gene>
<dbReference type="InterPro" id="IPR039420">
    <property type="entry name" value="WalR-like"/>
</dbReference>
<evidence type="ECO:0000256" key="6">
    <source>
        <dbReference type="PROSITE-ProRule" id="PRU00169"/>
    </source>
</evidence>
<dbReference type="GO" id="GO:0032993">
    <property type="term" value="C:protein-DNA complex"/>
    <property type="evidence" value="ECO:0007669"/>
    <property type="project" value="TreeGrafter"/>
</dbReference>
<dbReference type="Gene3D" id="3.40.50.2300">
    <property type="match status" value="1"/>
</dbReference>
<keyword evidence="2" id="KW-0902">Two-component regulatory system</keyword>
<evidence type="ECO:0000313" key="10">
    <source>
        <dbReference type="EMBL" id="PWR20020.1"/>
    </source>
</evidence>
<organism evidence="10 11">
    <name type="scientific">Zavarzinia compransoris</name>
    <dbReference type="NCBI Taxonomy" id="1264899"/>
    <lineage>
        <taxon>Bacteria</taxon>
        <taxon>Pseudomonadati</taxon>
        <taxon>Pseudomonadota</taxon>
        <taxon>Alphaproteobacteria</taxon>
        <taxon>Rhodospirillales</taxon>
        <taxon>Zavarziniaceae</taxon>
        <taxon>Zavarzinia</taxon>
    </lineage>
</organism>
<dbReference type="PANTHER" id="PTHR48111">
    <property type="entry name" value="REGULATOR OF RPOS"/>
    <property type="match status" value="1"/>
</dbReference>
<feature type="modified residue" description="4-aspartylphosphate" evidence="6">
    <location>
        <position position="58"/>
    </location>
</feature>
<keyword evidence="1 6" id="KW-0597">Phosphoprotein</keyword>
<accession>A0A317E1K5</accession>
<dbReference type="InterPro" id="IPR011006">
    <property type="entry name" value="CheY-like_superfamily"/>
</dbReference>
<dbReference type="Pfam" id="PF00486">
    <property type="entry name" value="Trans_reg_C"/>
    <property type="match status" value="1"/>
</dbReference>
<dbReference type="PROSITE" id="PS51755">
    <property type="entry name" value="OMPR_PHOB"/>
    <property type="match status" value="1"/>
</dbReference>
<dbReference type="GO" id="GO:0000976">
    <property type="term" value="F:transcription cis-regulatory region binding"/>
    <property type="evidence" value="ECO:0007669"/>
    <property type="project" value="TreeGrafter"/>
</dbReference>
<evidence type="ECO:0000256" key="4">
    <source>
        <dbReference type="ARBA" id="ARBA00023125"/>
    </source>
</evidence>
<dbReference type="InterPro" id="IPR001789">
    <property type="entry name" value="Sig_transdc_resp-reg_receiver"/>
</dbReference>
<dbReference type="PANTHER" id="PTHR48111:SF4">
    <property type="entry name" value="DNA-BINDING DUAL TRANSCRIPTIONAL REGULATOR OMPR"/>
    <property type="match status" value="1"/>
</dbReference>
<feature type="DNA-binding region" description="OmpR/PhoB-type" evidence="7">
    <location>
        <begin position="136"/>
        <end position="231"/>
    </location>
</feature>
<reference evidence="11" key="1">
    <citation type="submission" date="2018-05" db="EMBL/GenBank/DDBJ databases">
        <title>Zavarzinia sp. HR-AS.</title>
        <authorList>
            <person name="Lee Y."/>
            <person name="Jeon C.O."/>
        </authorList>
    </citation>
    <scope>NUCLEOTIDE SEQUENCE [LARGE SCALE GENOMIC DNA]</scope>
    <source>
        <strain evidence="11">DSM 1231</strain>
    </source>
</reference>
<comment type="caution">
    <text evidence="10">The sequence shown here is derived from an EMBL/GenBank/DDBJ whole genome shotgun (WGS) entry which is preliminary data.</text>
</comment>
<evidence type="ECO:0000256" key="7">
    <source>
        <dbReference type="PROSITE-ProRule" id="PRU01091"/>
    </source>
</evidence>
<dbReference type="InterPro" id="IPR036388">
    <property type="entry name" value="WH-like_DNA-bd_sf"/>
</dbReference>
<dbReference type="SMART" id="SM00448">
    <property type="entry name" value="REC"/>
    <property type="match status" value="1"/>
</dbReference>
<dbReference type="OrthoDB" id="9784252at2"/>
<dbReference type="Proteomes" id="UP000246077">
    <property type="component" value="Unassembled WGS sequence"/>
</dbReference>
<protein>
    <submittedName>
        <fullName evidence="10">DNA-binding response regulator</fullName>
    </submittedName>
</protein>
<dbReference type="PROSITE" id="PS50110">
    <property type="entry name" value="RESPONSE_REGULATORY"/>
    <property type="match status" value="1"/>
</dbReference>
<feature type="domain" description="OmpR/PhoB-type" evidence="9">
    <location>
        <begin position="136"/>
        <end position="231"/>
    </location>
</feature>
<evidence type="ECO:0000256" key="5">
    <source>
        <dbReference type="ARBA" id="ARBA00023163"/>
    </source>
</evidence>
<dbReference type="Gene3D" id="6.10.250.690">
    <property type="match status" value="1"/>
</dbReference>
<dbReference type="SUPFAM" id="SSF46894">
    <property type="entry name" value="C-terminal effector domain of the bipartite response regulators"/>
    <property type="match status" value="1"/>
</dbReference>
<evidence type="ECO:0000256" key="2">
    <source>
        <dbReference type="ARBA" id="ARBA00023012"/>
    </source>
</evidence>
<keyword evidence="5" id="KW-0804">Transcription</keyword>
<evidence type="ECO:0000256" key="1">
    <source>
        <dbReference type="ARBA" id="ARBA00022553"/>
    </source>
</evidence>
<dbReference type="Pfam" id="PF00072">
    <property type="entry name" value="Response_reg"/>
    <property type="match status" value="1"/>
</dbReference>
<evidence type="ECO:0000259" key="8">
    <source>
        <dbReference type="PROSITE" id="PS50110"/>
    </source>
</evidence>
<dbReference type="Gene3D" id="1.10.10.10">
    <property type="entry name" value="Winged helix-like DNA-binding domain superfamily/Winged helix DNA-binding domain"/>
    <property type="match status" value="1"/>
</dbReference>
<dbReference type="GO" id="GO:0005829">
    <property type="term" value="C:cytosol"/>
    <property type="evidence" value="ECO:0007669"/>
    <property type="project" value="TreeGrafter"/>
</dbReference>
<feature type="domain" description="Response regulatory" evidence="8">
    <location>
        <begin position="9"/>
        <end position="122"/>
    </location>
</feature>
<dbReference type="GO" id="GO:0000156">
    <property type="term" value="F:phosphorelay response regulator activity"/>
    <property type="evidence" value="ECO:0007669"/>
    <property type="project" value="TreeGrafter"/>
</dbReference>
<keyword evidence="4 7" id="KW-0238">DNA-binding</keyword>
<dbReference type="AlphaFoldDB" id="A0A317E1K5"/>
<dbReference type="CDD" id="cd00383">
    <property type="entry name" value="trans_reg_C"/>
    <property type="match status" value="1"/>
</dbReference>
<dbReference type="InterPro" id="IPR001867">
    <property type="entry name" value="OmpR/PhoB-type_DNA-bd"/>
</dbReference>
<dbReference type="InterPro" id="IPR016032">
    <property type="entry name" value="Sig_transdc_resp-reg_C-effctor"/>
</dbReference>
<evidence type="ECO:0000259" key="9">
    <source>
        <dbReference type="PROSITE" id="PS51755"/>
    </source>
</evidence>
<dbReference type="SUPFAM" id="SSF52172">
    <property type="entry name" value="CheY-like"/>
    <property type="match status" value="1"/>
</dbReference>
<proteinExistence type="predicted"/>
<dbReference type="EMBL" id="QGLF01000004">
    <property type="protein sequence ID" value="PWR20020.1"/>
    <property type="molecule type" value="Genomic_DNA"/>
</dbReference>
<dbReference type="RefSeq" id="WP_109922235.1">
    <property type="nucleotide sequence ID" value="NZ_QGLF01000004.1"/>
</dbReference>
<evidence type="ECO:0000313" key="11">
    <source>
        <dbReference type="Proteomes" id="UP000246077"/>
    </source>
</evidence>
<dbReference type="SMART" id="SM00862">
    <property type="entry name" value="Trans_reg_C"/>
    <property type="match status" value="1"/>
</dbReference>
<evidence type="ECO:0000256" key="3">
    <source>
        <dbReference type="ARBA" id="ARBA00023015"/>
    </source>
</evidence>
<sequence length="232" mass="25375">MTDAPAPAHLLVVDDDARLRGLLAKYLGDQGFRVSTAGDAAEAARQLEAIAFDLVVLDVMMPGEDGVSFTRRLHAGAGPPVLLLTARGGPDDRIAGLEAGAEDYLAKPFEPRELVLRIQGILRRKTAEPAPPAPEGEIIHLGAWRLDLRRGELQRGPETVRLTSGELTLMRLLAERAGEPISREELAEATGQAQERTIDVQVTRLRRKIEDDPKAPHHLQTVRGKGYVLWLN</sequence>